<evidence type="ECO:0000313" key="3">
    <source>
        <dbReference type="EMBL" id="QIE54455.1"/>
    </source>
</evidence>
<proteinExistence type="predicted"/>
<dbReference type="KEGG" id="hdh:G5B40_02790"/>
<dbReference type="AlphaFoldDB" id="A0A7L5BSV7"/>
<keyword evidence="2" id="KW-1133">Transmembrane helix</keyword>
<sequence length="60" mass="6448">MEAARSRRIRRPPRCRRHGLGSAEGAALARRPGGWQVISWALIMALPIMGGLARATSPGV</sequence>
<keyword evidence="4" id="KW-1185">Reference proteome</keyword>
<protein>
    <submittedName>
        <fullName evidence="3">Uncharacterized protein</fullName>
    </submittedName>
</protein>
<feature type="compositionally biased region" description="Basic residues" evidence="1">
    <location>
        <begin position="1"/>
        <end position="19"/>
    </location>
</feature>
<organism evidence="3 4">
    <name type="scientific">Pikeienuella piscinae</name>
    <dbReference type="NCBI Taxonomy" id="2748098"/>
    <lineage>
        <taxon>Bacteria</taxon>
        <taxon>Pseudomonadati</taxon>
        <taxon>Pseudomonadota</taxon>
        <taxon>Alphaproteobacteria</taxon>
        <taxon>Rhodobacterales</taxon>
        <taxon>Paracoccaceae</taxon>
        <taxon>Pikeienuella</taxon>
    </lineage>
</organism>
<dbReference type="RefSeq" id="WP_165094705.1">
    <property type="nucleotide sequence ID" value="NZ_CP049056.1"/>
</dbReference>
<name>A0A7L5BSV7_9RHOB</name>
<keyword evidence="2" id="KW-0812">Transmembrane</keyword>
<dbReference type="Proteomes" id="UP000503336">
    <property type="component" value="Chromosome"/>
</dbReference>
<reference evidence="3 4" key="1">
    <citation type="submission" date="2020-02" db="EMBL/GenBank/DDBJ databases">
        <title>complete genome sequence of Rhodobacteraceae bacterium.</title>
        <authorList>
            <person name="Park J."/>
            <person name="Kim Y.-S."/>
            <person name="Kim K.-H."/>
        </authorList>
    </citation>
    <scope>NUCLEOTIDE SEQUENCE [LARGE SCALE GENOMIC DNA]</scope>
    <source>
        <strain evidence="3 4">RR4-56</strain>
    </source>
</reference>
<evidence type="ECO:0000313" key="4">
    <source>
        <dbReference type="Proteomes" id="UP000503336"/>
    </source>
</evidence>
<evidence type="ECO:0000256" key="2">
    <source>
        <dbReference type="SAM" id="Phobius"/>
    </source>
</evidence>
<gene>
    <name evidence="3" type="ORF">G5B40_02790</name>
</gene>
<evidence type="ECO:0000256" key="1">
    <source>
        <dbReference type="SAM" id="MobiDB-lite"/>
    </source>
</evidence>
<accession>A0A7L5BSV7</accession>
<feature type="transmembrane region" description="Helical" evidence="2">
    <location>
        <begin position="37"/>
        <end position="55"/>
    </location>
</feature>
<dbReference type="EMBL" id="CP049056">
    <property type="protein sequence ID" value="QIE54455.1"/>
    <property type="molecule type" value="Genomic_DNA"/>
</dbReference>
<feature type="region of interest" description="Disordered" evidence="1">
    <location>
        <begin position="1"/>
        <end position="23"/>
    </location>
</feature>
<keyword evidence="2" id="KW-0472">Membrane</keyword>